<dbReference type="Proteomes" id="UP000053480">
    <property type="component" value="Unassembled WGS sequence"/>
</dbReference>
<accession>A0ACC6TLP1</accession>
<keyword evidence="1" id="KW-0489">Methyltransferase</keyword>
<name>A0ACC6TLP1_9CREN</name>
<evidence type="ECO:0000313" key="2">
    <source>
        <dbReference type="Proteomes" id="UP000053480"/>
    </source>
</evidence>
<protein>
    <submittedName>
        <fullName evidence="1">DNA cytosine methyltransferase</fullName>
        <ecNumber evidence="1">2.1.1.37</ecNumber>
    </submittedName>
</protein>
<proteinExistence type="predicted"/>
<sequence length="325" mass="36702">MEPIRVVDLFSGAGGFSLGFRNKGFEISFAIDIDHSAARTYSLNFPDTVVIEGDVREISGRDILDIVGKPPEVVIGSPPCEPFTAANPLRLDNPIDRLYIDERGNLTLEFIRLMGELRPKVFVMENVPAIVETAELREAIIHEFRRVGYEPVFNFLHAEDYGNPSRRLRVFISNVKITPGRSSKRVTVAEALEGLDDNLDVSNHEIHEIPERKMLEISKLGYGDYLTMFRGHKGEIPVGIRLDPYDLAPTVLGNSRFIHPFHDRYLTVREQARLMSYPDDHVFIGSRDEQYNQVGEAVPVALSTALASFIRVNVFGLDDRSPQRH</sequence>
<comment type="caution">
    <text evidence="1">The sequence shown here is derived from an EMBL/GenBank/DDBJ whole genome shotgun (WGS) entry which is preliminary data.</text>
</comment>
<reference evidence="1" key="1">
    <citation type="submission" date="2024-07" db="EMBL/GenBank/DDBJ databases">
        <title>Metagenome and Metagenome-Assembled Genomes of Archaea from a hot spring from the geothermal field of Los Azufres, Mexico.</title>
        <authorList>
            <person name="Marin-Paredes R."/>
            <person name="Martinez-Romero E."/>
            <person name="Servin-Garciduenas L.E."/>
        </authorList>
    </citation>
    <scope>NUCLEOTIDE SEQUENCE</scope>
    <source>
        <strain evidence="1">AZ1-454</strain>
    </source>
</reference>
<organism evidence="1 2">
    <name type="scientific">Candidatus Aramenus sulfurataquae</name>
    <dbReference type="NCBI Taxonomy" id="1326980"/>
    <lineage>
        <taxon>Archaea</taxon>
        <taxon>Thermoproteota</taxon>
        <taxon>Thermoprotei</taxon>
        <taxon>Sulfolobales</taxon>
        <taxon>Sulfolobaceae</taxon>
        <taxon>Candidatus Aramenus</taxon>
    </lineage>
</organism>
<gene>
    <name evidence="1" type="ORF">TQ35_0000990</name>
</gene>
<keyword evidence="1" id="KW-0808">Transferase</keyword>
<dbReference type="EMBL" id="JZWS03000001">
    <property type="protein sequence ID" value="MEW9490777.1"/>
    <property type="molecule type" value="Genomic_DNA"/>
</dbReference>
<dbReference type="EC" id="2.1.1.37" evidence="1"/>
<evidence type="ECO:0000313" key="1">
    <source>
        <dbReference type="EMBL" id="MEW9490777.1"/>
    </source>
</evidence>